<dbReference type="EMBL" id="PISP01000003">
    <property type="protein sequence ID" value="PKD43359.1"/>
    <property type="molecule type" value="Genomic_DNA"/>
</dbReference>
<evidence type="ECO:0000313" key="1">
    <source>
        <dbReference type="EMBL" id="PKD43359.1"/>
    </source>
</evidence>
<accession>A0A2N0VGQ1</accession>
<sequence length="63" mass="7021">MKNSQNSAVQKESNLHTKRCLYCGQPEQLVWVHGHGQCAHCGTNVEECCRGESCFPQIDNSKA</sequence>
<gene>
    <name evidence="1" type="ORF">CWD77_12180</name>
</gene>
<name>A0A2N0VGQ1_9BACT</name>
<proteinExistence type="predicted"/>
<keyword evidence="2" id="KW-1185">Reference proteome</keyword>
<dbReference type="Proteomes" id="UP000233398">
    <property type="component" value="Unassembled WGS sequence"/>
</dbReference>
<evidence type="ECO:0000313" key="2">
    <source>
        <dbReference type="Proteomes" id="UP000233398"/>
    </source>
</evidence>
<dbReference type="OrthoDB" id="680312at2"/>
<comment type="caution">
    <text evidence="1">The sequence shown here is derived from an EMBL/GenBank/DDBJ whole genome shotgun (WGS) entry which is preliminary data.</text>
</comment>
<protein>
    <submittedName>
        <fullName evidence="1">Uncharacterized protein</fullName>
    </submittedName>
</protein>
<dbReference type="AlphaFoldDB" id="A0A2N0VGQ1"/>
<reference evidence="1 2" key="1">
    <citation type="submission" date="2017-11" db="EMBL/GenBank/DDBJ databases">
        <title>Rhodohalobacter 15182 sp. nov., isolated from a salt lake.</title>
        <authorList>
            <person name="Han S."/>
        </authorList>
    </citation>
    <scope>NUCLEOTIDE SEQUENCE [LARGE SCALE GENOMIC DNA]</scope>
    <source>
        <strain evidence="1 2">15182</strain>
    </source>
</reference>
<organism evidence="1 2">
    <name type="scientific">Rhodohalobacter barkolensis</name>
    <dbReference type="NCBI Taxonomy" id="2053187"/>
    <lineage>
        <taxon>Bacteria</taxon>
        <taxon>Pseudomonadati</taxon>
        <taxon>Balneolota</taxon>
        <taxon>Balneolia</taxon>
        <taxon>Balneolales</taxon>
        <taxon>Balneolaceae</taxon>
        <taxon>Rhodohalobacter</taxon>
    </lineage>
</organism>